<dbReference type="OrthoDB" id="288532at2"/>
<dbReference type="STRING" id="1250539.Ga0080574_TMP3853"/>
<proteinExistence type="predicted"/>
<sequence length="186" mass="21612">MSNFLLRDPDCILIHIPKTGGSSIRRGLWQGRYDGPAFGEIPEDWPQLFRFAFVRHPLDRFVSAYADFTQIRGYKGSMGRFADIVMDESVGYGEERATRKERIRHHTIPQTHPFNCLDLADTVYRFEAYEAEVARLAEKTGVSLDGLQHRRRTRHEGWREMLEPELVGKLTGFYEEDFTRLGYALP</sequence>
<dbReference type="InterPro" id="IPR005331">
    <property type="entry name" value="Sulfotransferase"/>
</dbReference>
<dbReference type="Proteomes" id="UP000187059">
    <property type="component" value="Chromosome"/>
</dbReference>
<keyword evidence="1" id="KW-0808">Transferase</keyword>
<dbReference type="GO" id="GO:0008146">
    <property type="term" value="F:sulfotransferase activity"/>
    <property type="evidence" value="ECO:0007669"/>
    <property type="project" value="InterPro"/>
</dbReference>
<reference evidence="1 2" key="1">
    <citation type="submission" date="2016-04" db="EMBL/GenBank/DDBJ databases">
        <title>Deep-sea bacteria in the southern Pacific.</title>
        <authorList>
            <person name="Tang K."/>
        </authorList>
    </citation>
    <scope>NUCLEOTIDE SEQUENCE [LARGE SCALE GENOMIC DNA]</scope>
    <source>
        <strain evidence="1 2">JLT2014</strain>
    </source>
</reference>
<evidence type="ECO:0000313" key="1">
    <source>
        <dbReference type="EMBL" id="APZ54187.1"/>
    </source>
</evidence>
<keyword evidence="2" id="KW-1185">Reference proteome</keyword>
<protein>
    <submittedName>
        <fullName evidence="1">Sulfotransferase family protein</fullName>
    </submittedName>
</protein>
<dbReference type="GO" id="GO:0016020">
    <property type="term" value="C:membrane"/>
    <property type="evidence" value="ECO:0007669"/>
    <property type="project" value="InterPro"/>
</dbReference>
<evidence type="ECO:0000313" key="2">
    <source>
        <dbReference type="Proteomes" id="UP000187059"/>
    </source>
</evidence>
<accession>A0A1P8UXT5</accession>
<dbReference type="KEGG" id="paby:Ga0080574_TMP3853"/>
<dbReference type="Pfam" id="PF03567">
    <property type="entry name" value="Sulfotransfer_2"/>
    <property type="match status" value="1"/>
</dbReference>
<name>A0A1P8UXT5_9RHOB</name>
<dbReference type="EMBL" id="CP015093">
    <property type="protein sequence ID" value="APZ54187.1"/>
    <property type="molecule type" value="Genomic_DNA"/>
</dbReference>
<dbReference type="AlphaFoldDB" id="A0A1P8UXT5"/>
<dbReference type="RefSeq" id="WP_076703453.1">
    <property type="nucleotide sequence ID" value="NZ_CP015093.1"/>
</dbReference>
<organism evidence="1 2">
    <name type="scientific">Salipiger abyssi</name>
    <dbReference type="NCBI Taxonomy" id="1250539"/>
    <lineage>
        <taxon>Bacteria</taxon>
        <taxon>Pseudomonadati</taxon>
        <taxon>Pseudomonadota</taxon>
        <taxon>Alphaproteobacteria</taxon>
        <taxon>Rhodobacterales</taxon>
        <taxon>Roseobacteraceae</taxon>
        <taxon>Salipiger</taxon>
    </lineage>
</organism>
<gene>
    <name evidence="1" type="ORF">Ga0080574_TMP3853</name>
</gene>
<dbReference type="SUPFAM" id="SSF52540">
    <property type="entry name" value="P-loop containing nucleoside triphosphate hydrolases"/>
    <property type="match status" value="1"/>
</dbReference>
<dbReference type="InterPro" id="IPR027417">
    <property type="entry name" value="P-loop_NTPase"/>
</dbReference>